<evidence type="ECO:0000256" key="1">
    <source>
        <dbReference type="SAM" id="MobiDB-lite"/>
    </source>
</evidence>
<keyword evidence="3" id="KW-1185">Reference proteome</keyword>
<protein>
    <recommendedName>
        <fullName evidence="4">BZIP domain-containing protein</fullName>
    </recommendedName>
</protein>
<feature type="region of interest" description="Disordered" evidence="1">
    <location>
        <begin position="1"/>
        <end position="41"/>
    </location>
</feature>
<dbReference type="CDD" id="cd14686">
    <property type="entry name" value="bZIP"/>
    <property type="match status" value="1"/>
</dbReference>
<feature type="compositionally biased region" description="Basic and acidic residues" evidence="1">
    <location>
        <begin position="1"/>
        <end position="14"/>
    </location>
</feature>
<comment type="caution">
    <text evidence="2">The sequence shown here is derived from an EMBL/GenBank/DDBJ whole genome shotgun (WGS) entry which is preliminary data.</text>
</comment>
<reference evidence="2 3" key="1">
    <citation type="journal article" date="2023" name="IMA Fungus">
        <title>Comparative genomic study of the Penicillium genus elucidates a diverse pangenome and 15 lateral gene transfer events.</title>
        <authorList>
            <person name="Petersen C."/>
            <person name="Sorensen T."/>
            <person name="Nielsen M.R."/>
            <person name="Sondergaard T.E."/>
            <person name="Sorensen J.L."/>
            <person name="Fitzpatrick D.A."/>
            <person name="Frisvad J.C."/>
            <person name="Nielsen K.L."/>
        </authorList>
    </citation>
    <scope>NUCLEOTIDE SEQUENCE [LARGE SCALE GENOMIC DNA]</scope>
    <source>
        <strain evidence="2 3">IBT 3361</strain>
    </source>
</reference>
<sequence>METKSGSTEIDHRPLQSPAARTDKVERRRSGQLAQQKFRRKRKEQAAAIQARLESLELNAQALEEQVAEWKSRALSAEQRIEESEKTVSGIQNIVESFRNTIQSIRQASDSLHNAAKALWIPRQRLGPSRLAGPSVSTRGMTPTTQLVDRARQSLSTAEPCGERQRKNATYPAFTPNCPPSLTSSELVTFIFPNLFVFKLTWKFVPRSVDGPQRPFVPNTSTPLDPIPRATERAYTKVLYLLEPAGRPSPRLFMSLAGLEDLQQELYSSPTPGPVTRSKTKPNLLVPDFGRQSRGLRRWTIVGSPVFSLYATGAN</sequence>
<organism evidence="2 3">
    <name type="scientific">Penicillium chrysogenum</name>
    <name type="common">Penicillium notatum</name>
    <dbReference type="NCBI Taxonomy" id="5076"/>
    <lineage>
        <taxon>Eukaryota</taxon>
        <taxon>Fungi</taxon>
        <taxon>Dikarya</taxon>
        <taxon>Ascomycota</taxon>
        <taxon>Pezizomycotina</taxon>
        <taxon>Eurotiomycetes</taxon>
        <taxon>Eurotiomycetidae</taxon>
        <taxon>Eurotiales</taxon>
        <taxon>Aspergillaceae</taxon>
        <taxon>Penicillium</taxon>
        <taxon>Penicillium chrysogenum species complex</taxon>
    </lineage>
</organism>
<name>A0ABQ8WCT7_PENCH</name>
<evidence type="ECO:0008006" key="4">
    <source>
        <dbReference type="Google" id="ProtNLM"/>
    </source>
</evidence>
<evidence type="ECO:0000313" key="2">
    <source>
        <dbReference type="EMBL" id="KAJ5264451.1"/>
    </source>
</evidence>
<evidence type="ECO:0000313" key="3">
    <source>
        <dbReference type="Proteomes" id="UP001220256"/>
    </source>
</evidence>
<accession>A0ABQ8WCT7</accession>
<dbReference type="EMBL" id="JAPVEB010000004">
    <property type="protein sequence ID" value="KAJ5264451.1"/>
    <property type="molecule type" value="Genomic_DNA"/>
</dbReference>
<dbReference type="Proteomes" id="UP001220256">
    <property type="component" value="Unassembled WGS sequence"/>
</dbReference>
<gene>
    <name evidence="2" type="ORF">N7505_007244</name>
</gene>
<proteinExistence type="predicted"/>